<proteinExistence type="predicted"/>
<dbReference type="Proteomes" id="UP000627464">
    <property type="component" value="Unassembled WGS sequence"/>
</dbReference>
<sequence>MSELIKPWPKLIRECVVRVNHSHDKQVRTIECENISHLVEYSGYVIINEVIETPYKVIMDKRDIQQRTRFSDFFAEI</sequence>
<organism evidence="1 2">
    <name type="scientific">Hafnia psychrotolerans</name>
    <dbReference type="NCBI Taxonomy" id="1477018"/>
    <lineage>
        <taxon>Bacteria</taxon>
        <taxon>Pseudomonadati</taxon>
        <taxon>Pseudomonadota</taxon>
        <taxon>Gammaproteobacteria</taxon>
        <taxon>Enterobacterales</taxon>
        <taxon>Hafniaceae</taxon>
        <taxon>Hafnia</taxon>
    </lineage>
</organism>
<gene>
    <name evidence="1" type="ORF">GCM10011328_22270</name>
</gene>
<reference evidence="2" key="1">
    <citation type="journal article" date="2019" name="Int. J. Syst. Evol. Microbiol.">
        <title>The Global Catalogue of Microorganisms (GCM) 10K type strain sequencing project: providing services to taxonomists for standard genome sequencing and annotation.</title>
        <authorList>
            <consortium name="The Broad Institute Genomics Platform"/>
            <consortium name="The Broad Institute Genome Sequencing Center for Infectious Disease"/>
            <person name="Wu L."/>
            <person name="Ma J."/>
        </authorList>
    </citation>
    <scope>NUCLEOTIDE SEQUENCE [LARGE SCALE GENOMIC DNA]</scope>
    <source>
        <strain evidence="2">CGMCC 1.12806</strain>
    </source>
</reference>
<name>A0ABQ1GMG6_9GAMM</name>
<accession>A0ABQ1GMG6</accession>
<evidence type="ECO:0000313" key="2">
    <source>
        <dbReference type="Proteomes" id="UP000627464"/>
    </source>
</evidence>
<keyword evidence="2" id="KW-1185">Reference proteome</keyword>
<comment type="caution">
    <text evidence="1">The sequence shown here is derived from an EMBL/GenBank/DDBJ whole genome shotgun (WGS) entry which is preliminary data.</text>
</comment>
<protein>
    <submittedName>
        <fullName evidence="1">Uncharacterized protein</fullName>
    </submittedName>
</protein>
<evidence type="ECO:0000313" key="1">
    <source>
        <dbReference type="EMBL" id="GGA46709.1"/>
    </source>
</evidence>
<dbReference type="EMBL" id="BMFZ01000005">
    <property type="protein sequence ID" value="GGA46709.1"/>
    <property type="molecule type" value="Genomic_DNA"/>
</dbReference>